<dbReference type="GO" id="GO:0032259">
    <property type="term" value="P:methylation"/>
    <property type="evidence" value="ECO:0007669"/>
    <property type="project" value="UniProtKB-KW"/>
</dbReference>
<dbReference type="InterPro" id="IPR055135">
    <property type="entry name" value="PRMT_dom"/>
</dbReference>
<evidence type="ECO:0000256" key="2">
    <source>
        <dbReference type="ARBA" id="ARBA00022679"/>
    </source>
</evidence>
<reference evidence="5 6" key="1">
    <citation type="journal article" date="2018" name="PLoS ONE">
        <title>The draft genome of Kipferlia bialata reveals reductive genome evolution in fornicate parasites.</title>
        <authorList>
            <person name="Tanifuji G."/>
            <person name="Takabayashi S."/>
            <person name="Kume K."/>
            <person name="Takagi M."/>
            <person name="Nakayama T."/>
            <person name="Kamikawa R."/>
            <person name="Inagaki Y."/>
            <person name="Hashimoto T."/>
        </authorList>
    </citation>
    <scope>NUCLEOTIDE SEQUENCE [LARGE SCALE GENOMIC DNA]</scope>
    <source>
        <strain evidence="5">NY0173</strain>
    </source>
</reference>
<dbReference type="OrthoDB" id="7848332at2759"/>
<evidence type="ECO:0000259" key="4">
    <source>
        <dbReference type="Pfam" id="PF22528"/>
    </source>
</evidence>
<dbReference type="PANTHER" id="PTHR11006:SF4">
    <property type="entry name" value="PROTEIN ARGININE N-METHYLTRANSFERASE 7"/>
    <property type="match status" value="1"/>
</dbReference>
<sequence>AMRESKIHCWDDVYGFDYSPMKALVAQEPVVDVIGNDQVISDHAVVLDWDLQEIGVDESKSMMAEVAIKFNNDGNNVHIMDSICVHFNTSFTHGNDCIVLDTSPEGGETHWKQTLLLLPQRVVVKARDSAHIRLSMGQNTHNVRDWDMDLTVSVGDNSLHKVYTMR</sequence>
<keyword evidence="1" id="KW-0489">Methyltransferase</keyword>
<dbReference type="Pfam" id="PF22528">
    <property type="entry name" value="PRMT_C"/>
    <property type="match status" value="1"/>
</dbReference>
<evidence type="ECO:0000313" key="5">
    <source>
        <dbReference type="EMBL" id="GIQ87268.1"/>
    </source>
</evidence>
<keyword evidence="3" id="KW-0949">S-adenosyl-L-methionine</keyword>
<feature type="non-terminal residue" evidence="5">
    <location>
        <position position="1"/>
    </location>
</feature>
<dbReference type="PANTHER" id="PTHR11006">
    <property type="entry name" value="PROTEIN ARGININE N-METHYLTRANSFERASE"/>
    <property type="match status" value="1"/>
</dbReference>
<accession>A0A9K3GLE3</accession>
<organism evidence="5 6">
    <name type="scientific">Kipferlia bialata</name>
    <dbReference type="NCBI Taxonomy" id="797122"/>
    <lineage>
        <taxon>Eukaryota</taxon>
        <taxon>Metamonada</taxon>
        <taxon>Carpediemonas-like organisms</taxon>
        <taxon>Kipferlia</taxon>
    </lineage>
</organism>
<dbReference type="GO" id="GO:0016274">
    <property type="term" value="F:protein-arginine N-methyltransferase activity"/>
    <property type="evidence" value="ECO:0007669"/>
    <property type="project" value="InterPro"/>
</dbReference>
<dbReference type="InterPro" id="IPR025799">
    <property type="entry name" value="Arg_MeTrfase"/>
</dbReference>
<dbReference type="InterPro" id="IPR029063">
    <property type="entry name" value="SAM-dependent_MTases_sf"/>
</dbReference>
<protein>
    <submittedName>
        <fullName evidence="5">Protein arginine N-methyltransferase</fullName>
    </submittedName>
</protein>
<dbReference type="EMBL" id="BDIP01003097">
    <property type="protein sequence ID" value="GIQ87268.1"/>
    <property type="molecule type" value="Genomic_DNA"/>
</dbReference>
<feature type="domain" description="Protein arginine N-methyltransferase" evidence="4">
    <location>
        <begin position="4"/>
        <end position="154"/>
    </location>
</feature>
<dbReference type="GO" id="GO:0042054">
    <property type="term" value="F:histone methyltransferase activity"/>
    <property type="evidence" value="ECO:0007669"/>
    <property type="project" value="TreeGrafter"/>
</dbReference>
<dbReference type="AlphaFoldDB" id="A0A9K3GLE3"/>
<evidence type="ECO:0000313" key="6">
    <source>
        <dbReference type="Proteomes" id="UP000265618"/>
    </source>
</evidence>
<keyword evidence="2" id="KW-0808">Transferase</keyword>
<evidence type="ECO:0000256" key="1">
    <source>
        <dbReference type="ARBA" id="ARBA00022603"/>
    </source>
</evidence>
<dbReference type="SUPFAM" id="SSF53335">
    <property type="entry name" value="S-adenosyl-L-methionine-dependent methyltransferases"/>
    <property type="match status" value="1"/>
</dbReference>
<comment type="caution">
    <text evidence="5">The sequence shown here is derived from an EMBL/GenBank/DDBJ whole genome shotgun (WGS) entry which is preliminary data.</text>
</comment>
<gene>
    <name evidence="5" type="ORF">KIPB_009272</name>
</gene>
<dbReference type="Proteomes" id="UP000265618">
    <property type="component" value="Unassembled WGS sequence"/>
</dbReference>
<proteinExistence type="predicted"/>
<dbReference type="Gene3D" id="2.70.160.11">
    <property type="entry name" value="Hnrnp arginine n-methyltransferase1"/>
    <property type="match status" value="1"/>
</dbReference>
<keyword evidence="6" id="KW-1185">Reference proteome</keyword>
<name>A0A9K3GLE3_9EUKA</name>
<evidence type="ECO:0000256" key="3">
    <source>
        <dbReference type="ARBA" id="ARBA00022691"/>
    </source>
</evidence>